<evidence type="ECO:0000313" key="7">
    <source>
        <dbReference type="EMBL" id="KAK7947094.1"/>
    </source>
</evidence>
<dbReference type="Pfam" id="PF00724">
    <property type="entry name" value="Oxidored_FMN"/>
    <property type="match status" value="1"/>
</dbReference>
<keyword evidence="2" id="KW-0285">Flavoprotein</keyword>
<comment type="similarity">
    <text evidence="1">Belongs to the NADH:flavin oxidoreductase/NADH oxidase family.</text>
</comment>
<gene>
    <name evidence="7" type="ORF">PG986_011415</name>
</gene>
<keyword evidence="8" id="KW-1185">Reference proteome</keyword>
<dbReference type="Gene3D" id="3.20.20.70">
    <property type="entry name" value="Aldolase class I"/>
    <property type="match status" value="1"/>
</dbReference>
<name>A0ABR1Q5R5_9PEZI</name>
<feature type="domain" description="NADH:flavin oxidoreductase/NADH oxidase N-terminal" evidence="6">
    <location>
        <begin position="78"/>
        <end position="379"/>
    </location>
</feature>
<dbReference type="InterPro" id="IPR013785">
    <property type="entry name" value="Aldolase_TIM"/>
</dbReference>
<dbReference type="GeneID" id="92080699"/>
<dbReference type="CDD" id="cd04733">
    <property type="entry name" value="OYE_like_2_FMN"/>
    <property type="match status" value="1"/>
</dbReference>
<feature type="region of interest" description="Disordered" evidence="5">
    <location>
        <begin position="1"/>
        <end position="23"/>
    </location>
</feature>
<dbReference type="SUPFAM" id="SSF51395">
    <property type="entry name" value="FMN-linked oxidoreductases"/>
    <property type="match status" value="1"/>
</dbReference>
<dbReference type="PANTHER" id="PTHR43656:SF5">
    <property type="entry name" value="NADH:FLAVIN OXIDOREDUCTASE_NADH OXIDASE N-TERMINAL DOMAIN-CONTAINING PROTEIN"/>
    <property type="match status" value="1"/>
</dbReference>
<evidence type="ECO:0000256" key="5">
    <source>
        <dbReference type="SAM" id="MobiDB-lite"/>
    </source>
</evidence>
<keyword evidence="4" id="KW-0560">Oxidoreductase</keyword>
<protein>
    <recommendedName>
        <fullName evidence="6">NADH:flavin oxidoreductase/NADH oxidase N-terminal domain-containing protein</fullName>
    </recommendedName>
</protein>
<organism evidence="7 8">
    <name type="scientific">Apiospora aurea</name>
    <dbReference type="NCBI Taxonomy" id="335848"/>
    <lineage>
        <taxon>Eukaryota</taxon>
        <taxon>Fungi</taxon>
        <taxon>Dikarya</taxon>
        <taxon>Ascomycota</taxon>
        <taxon>Pezizomycotina</taxon>
        <taxon>Sordariomycetes</taxon>
        <taxon>Xylariomycetidae</taxon>
        <taxon>Amphisphaeriales</taxon>
        <taxon>Apiosporaceae</taxon>
        <taxon>Apiospora</taxon>
    </lineage>
</organism>
<proteinExistence type="inferred from homology"/>
<dbReference type="InterPro" id="IPR051799">
    <property type="entry name" value="NADH_flavin_oxidoreductase"/>
</dbReference>
<evidence type="ECO:0000256" key="4">
    <source>
        <dbReference type="ARBA" id="ARBA00023002"/>
    </source>
</evidence>
<evidence type="ECO:0000256" key="2">
    <source>
        <dbReference type="ARBA" id="ARBA00022630"/>
    </source>
</evidence>
<dbReference type="RefSeq" id="XP_066697128.1">
    <property type="nucleotide sequence ID" value="XM_066847637.1"/>
</dbReference>
<evidence type="ECO:0000313" key="8">
    <source>
        <dbReference type="Proteomes" id="UP001391051"/>
    </source>
</evidence>
<comment type="caution">
    <text evidence="7">The sequence shown here is derived from an EMBL/GenBank/DDBJ whole genome shotgun (WGS) entry which is preliminary data.</text>
</comment>
<evidence type="ECO:0000259" key="6">
    <source>
        <dbReference type="Pfam" id="PF00724"/>
    </source>
</evidence>
<dbReference type="InterPro" id="IPR001155">
    <property type="entry name" value="OxRdtase_FMN_N"/>
</dbReference>
<evidence type="ECO:0000256" key="3">
    <source>
        <dbReference type="ARBA" id="ARBA00022643"/>
    </source>
</evidence>
<keyword evidence="3" id="KW-0288">FMN</keyword>
<reference evidence="7 8" key="1">
    <citation type="submission" date="2023-01" db="EMBL/GenBank/DDBJ databases">
        <title>Analysis of 21 Apiospora genomes using comparative genomics revels a genus with tremendous synthesis potential of carbohydrate active enzymes and secondary metabolites.</title>
        <authorList>
            <person name="Sorensen T."/>
        </authorList>
    </citation>
    <scope>NUCLEOTIDE SEQUENCE [LARGE SCALE GENOMIC DNA]</scope>
    <source>
        <strain evidence="7 8">CBS 24483</strain>
    </source>
</reference>
<dbReference type="Proteomes" id="UP001391051">
    <property type="component" value="Unassembled WGS sequence"/>
</dbReference>
<accession>A0ABR1Q5R5</accession>
<sequence length="434" mass="47005">MSPEQTVEPPRFESEPTDLAPLRQPIKFPFSGRVAPNPLRKQCTDAGALPTVNAAMSERLSTYSETDREASGIPLPELVTLYRRWAAGGWGQLVTGNVMIDHEHLESPGNPIIPVDAPFSGPRFEMFQQLAAAGKEHGSLMVAQVGHAGRQTTVTMSPISASDVQLVAPAMGKTFGVPRAATHDDIREIVRAFAHAAEFLEKAGFDGIQLHGAHGYLLAQFLSLTSNRRTDEYGGSLENRMRIILEVTAAIKEKVSKDFVLGIKINSVEFQERGFTSDEATLLCEALEKAGFDYVETSGGTYEAIGQMYRRESTRAREAYFLEFSEQIAKRVKTTKIYTTGGLKTAAGMVAVLKTGIDGLGIGRAACQEPDLANKLLSGKVSGIMKYAMGEDDAWARVGSAVVQIQQMGRGQEPIDLSDAENVKKVAAILAAKK</sequence>
<dbReference type="PANTHER" id="PTHR43656">
    <property type="entry name" value="BINDING OXIDOREDUCTASE, PUTATIVE (AFU_ORTHOLOGUE AFUA_2G08260)-RELATED"/>
    <property type="match status" value="1"/>
</dbReference>
<dbReference type="EMBL" id="JAQQWE010000007">
    <property type="protein sequence ID" value="KAK7947094.1"/>
    <property type="molecule type" value="Genomic_DNA"/>
</dbReference>
<evidence type="ECO:0000256" key="1">
    <source>
        <dbReference type="ARBA" id="ARBA00005979"/>
    </source>
</evidence>